<evidence type="ECO:0000256" key="5">
    <source>
        <dbReference type="ARBA" id="ARBA00022692"/>
    </source>
</evidence>
<reference evidence="10" key="2">
    <citation type="submission" date="2021-04" db="EMBL/GenBank/DDBJ databases">
        <authorList>
            <person name="Gilroy R."/>
        </authorList>
    </citation>
    <scope>NUCLEOTIDE SEQUENCE</scope>
    <source>
        <strain evidence="10">CHK195-6426</strain>
    </source>
</reference>
<feature type="transmembrane region" description="Helical" evidence="8">
    <location>
        <begin position="204"/>
        <end position="226"/>
    </location>
</feature>
<feature type="transmembrane region" description="Helical" evidence="8">
    <location>
        <begin position="346"/>
        <end position="365"/>
    </location>
</feature>
<evidence type="ECO:0000256" key="6">
    <source>
        <dbReference type="ARBA" id="ARBA00022989"/>
    </source>
</evidence>
<feature type="transmembrane region" description="Helical" evidence="8">
    <location>
        <begin position="162"/>
        <end position="195"/>
    </location>
</feature>
<evidence type="ECO:0000256" key="8">
    <source>
        <dbReference type="SAM" id="Phobius"/>
    </source>
</evidence>
<keyword evidence="7 8" id="KW-0472">Membrane</keyword>
<dbReference type="EC" id="2.4.-.-" evidence="10"/>
<reference evidence="10" key="1">
    <citation type="journal article" date="2021" name="PeerJ">
        <title>Extensive microbial diversity within the chicken gut microbiome revealed by metagenomics and culture.</title>
        <authorList>
            <person name="Gilroy R."/>
            <person name="Ravi A."/>
            <person name="Getino M."/>
            <person name="Pursley I."/>
            <person name="Horton D.L."/>
            <person name="Alikhan N.F."/>
            <person name="Baker D."/>
            <person name="Gharbi K."/>
            <person name="Hall N."/>
            <person name="Watson M."/>
            <person name="Adriaenssens E.M."/>
            <person name="Foster-Nyarko E."/>
            <person name="Jarju S."/>
            <person name="Secka A."/>
            <person name="Antonio M."/>
            <person name="Oren A."/>
            <person name="Chaudhuri R.R."/>
            <person name="La Ragione R."/>
            <person name="Hildebrand F."/>
            <person name="Pallen M.J."/>
        </authorList>
    </citation>
    <scope>NUCLEOTIDE SEQUENCE</scope>
    <source>
        <strain evidence="10">CHK195-6426</strain>
    </source>
</reference>
<dbReference type="EMBL" id="DXGH01000036">
    <property type="protein sequence ID" value="HIW81174.1"/>
    <property type="molecule type" value="Genomic_DNA"/>
</dbReference>
<evidence type="ECO:0000259" key="9">
    <source>
        <dbReference type="Pfam" id="PF13231"/>
    </source>
</evidence>
<dbReference type="GO" id="GO:0010041">
    <property type="term" value="P:response to iron(III) ion"/>
    <property type="evidence" value="ECO:0007669"/>
    <property type="project" value="TreeGrafter"/>
</dbReference>
<evidence type="ECO:0000256" key="2">
    <source>
        <dbReference type="ARBA" id="ARBA00022475"/>
    </source>
</evidence>
<dbReference type="PANTHER" id="PTHR33908:SF3">
    <property type="entry name" value="UNDECAPRENYL PHOSPHATE-ALPHA-4-AMINO-4-DEOXY-L-ARABINOSE ARABINOSYL TRANSFERASE"/>
    <property type="match status" value="1"/>
</dbReference>
<dbReference type="PANTHER" id="PTHR33908">
    <property type="entry name" value="MANNOSYLTRANSFERASE YKCB-RELATED"/>
    <property type="match status" value="1"/>
</dbReference>
<comment type="caution">
    <text evidence="10">The sequence shown here is derived from an EMBL/GenBank/DDBJ whole genome shotgun (WGS) entry which is preliminary data.</text>
</comment>
<feature type="transmembrane region" description="Helical" evidence="8">
    <location>
        <begin position="372"/>
        <end position="388"/>
    </location>
</feature>
<comment type="subcellular location">
    <subcellularLocation>
        <location evidence="1">Cell membrane</location>
        <topology evidence="1">Multi-pass membrane protein</topology>
    </subcellularLocation>
</comment>
<accession>A0A9D1R5A9</accession>
<proteinExistence type="predicted"/>
<dbReference type="AlphaFoldDB" id="A0A9D1R5A9"/>
<evidence type="ECO:0000256" key="3">
    <source>
        <dbReference type="ARBA" id="ARBA00022676"/>
    </source>
</evidence>
<name>A0A9D1R5A9_9FIRM</name>
<keyword evidence="4 10" id="KW-0808">Transferase</keyword>
<feature type="transmembrane region" description="Helical" evidence="8">
    <location>
        <begin position="87"/>
        <end position="104"/>
    </location>
</feature>
<dbReference type="GO" id="GO:0009103">
    <property type="term" value="P:lipopolysaccharide biosynthetic process"/>
    <property type="evidence" value="ECO:0007669"/>
    <property type="project" value="UniProtKB-ARBA"/>
</dbReference>
<feature type="transmembrane region" description="Helical" evidence="8">
    <location>
        <begin position="56"/>
        <end position="80"/>
    </location>
</feature>
<organism evidence="10 11">
    <name type="scientific">Candidatus Acetatifactor stercoripullorum</name>
    <dbReference type="NCBI Taxonomy" id="2838414"/>
    <lineage>
        <taxon>Bacteria</taxon>
        <taxon>Bacillati</taxon>
        <taxon>Bacillota</taxon>
        <taxon>Clostridia</taxon>
        <taxon>Lachnospirales</taxon>
        <taxon>Lachnospiraceae</taxon>
        <taxon>Acetatifactor</taxon>
    </lineage>
</organism>
<dbReference type="GO" id="GO:0005886">
    <property type="term" value="C:plasma membrane"/>
    <property type="evidence" value="ECO:0007669"/>
    <property type="project" value="UniProtKB-SubCell"/>
</dbReference>
<feature type="transmembrane region" description="Helical" evidence="8">
    <location>
        <begin position="285"/>
        <end position="303"/>
    </location>
</feature>
<keyword evidence="2" id="KW-1003">Cell membrane</keyword>
<evidence type="ECO:0000313" key="10">
    <source>
        <dbReference type="EMBL" id="HIW81174.1"/>
    </source>
</evidence>
<evidence type="ECO:0000256" key="4">
    <source>
        <dbReference type="ARBA" id="ARBA00022679"/>
    </source>
</evidence>
<dbReference type="Proteomes" id="UP000824265">
    <property type="component" value="Unassembled WGS sequence"/>
</dbReference>
<feature type="transmembrane region" description="Helical" evidence="8">
    <location>
        <begin position="139"/>
        <end position="156"/>
    </location>
</feature>
<keyword evidence="6 8" id="KW-1133">Transmembrane helix</keyword>
<keyword evidence="3 10" id="KW-0328">Glycosyltransferase</keyword>
<protein>
    <submittedName>
        <fullName evidence="10">Glycosyltransferase family 39 protein</fullName>
        <ecNumber evidence="10">2.4.-.-</ecNumber>
    </submittedName>
</protein>
<dbReference type="Pfam" id="PF13231">
    <property type="entry name" value="PMT_2"/>
    <property type="match status" value="1"/>
</dbReference>
<sequence>MLMLLILFFVGSLARLLWLDEIPMGLHQDEAYSAYNSWAVMKYGIDSYGYTRPVYYTVWGSGMSVLYSYFTMPFFALFGVHTWTIRLPQAIWGSLSILVMYGLGQELFRSRWMSVFFAGLLAVNPWHIQQSRVGLDCNLAVPMLLTAVYFLCRYLNGKSKSMWGAAFFFGLTLYSYALTWILVPALLFLSFLFFWDKLKFDRNFWLPLGLLFLMACPLLVFLAVNFDWIEEIRNSFFSIPKLPQLRTGEIGLHGWQIKKRFLDLMRMLLRQHDDRWWISNETVGSYYYISTPFILLGILYHIRVFIKGIISRMKFALHFILALWFGVAVALGSMLDQVYFHKVNYIHIPIIMYTGIGIWCLGKFLKHEKGMAWMACGTYACCFGYFVYTQLTFPVNYEAYGQPGLSHMNWYQYEEALGLADELTDGPVAVLGLNYANVMLYEQIPPQEYQSTVVYEEEGQAFGNVCSIGRYHFDIYPGAETEWTVFVYPYSMESFFLEQGYHTVYADKCYGVAWRE</sequence>
<keyword evidence="5 8" id="KW-0812">Transmembrane</keyword>
<dbReference type="InterPro" id="IPR050297">
    <property type="entry name" value="LipidA_mod_glycosyltrf_83"/>
</dbReference>
<gene>
    <name evidence="10" type="ORF">H9742_06530</name>
</gene>
<evidence type="ECO:0000313" key="11">
    <source>
        <dbReference type="Proteomes" id="UP000824265"/>
    </source>
</evidence>
<evidence type="ECO:0000256" key="1">
    <source>
        <dbReference type="ARBA" id="ARBA00004651"/>
    </source>
</evidence>
<feature type="transmembrane region" description="Helical" evidence="8">
    <location>
        <begin position="315"/>
        <end position="334"/>
    </location>
</feature>
<dbReference type="GO" id="GO:0016763">
    <property type="term" value="F:pentosyltransferase activity"/>
    <property type="evidence" value="ECO:0007669"/>
    <property type="project" value="TreeGrafter"/>
</dbReference>
<evidence type="ECO:0000256" key="7">
    <source>
        <dbReference type="ARBA" id="ARBA00023136"/>
    </source>
</evidence>
<dbReference type="InterPro" id="IPR038731">
    <property type="entry name" value="RgtA/B/C-like"/>
</dbReference>
<feature type="domain" description="Glycosyltransferase RgtA/B/C/D-like" evidence="9">
    <location>
        <begin position="66"/>
        <end position="219"/>
    </location>
</feature>